<evidence type="ECO:0000256" key="1">
    <source>
        <dbReference type="SAM" id="Phobius"/>
    </source>
</evidence>
<accession>A0ABM9MRQ3</accession>
<keyword evidence="1" id="KW-1133">Transmembrane helix</keyword>
<organism evidence="2 3">
    <name type="scientific">Fructobacillus cardui</name>
    <dbReference type="NCBI Taxonomy" id="2893170"/>
    <lineage>
        <taxon>Bacteria</taxon>
        <taxon>Bacillati</taxon>
        <taxon>Bacillota</taxon>
        <taxon>Bacilli</taxon>
        <taxon>Lactobacillales</taxon>
        <taxon>Lactobacillaceae</taxon>
        <taxon>Fructobacillus</taxon>
    </lineage>
</organism>
<dbReference type="Proteomes" id="UP001314200">
    <property type="component" value="Unassembled WGS sequence"/>
</dbReference>
<keyword evidence="1" id="KW-0472">Membrane</keyword>
<proteinExistence type="predicted"/>
<gene>
    <name evidence="2" type="ORF">R82641_BJNNKPBH_00496</name>
</gene>
<keyword evidence="1" id="KW-0812">Transmembrane</keyword>
<keyword evidence="3" id="KW-1185">Reference proteome</keyword>
<evidence type="ECO:0000313" key="3">
    <source>
        <dbReference type="Proteomes" id="UP001314200"/>
    </source>
</evidence>
<protein>
    <submittedName>
        <fullName evidence="2">Uncharacterized protein</fullName>
    </submittedName>
</protein>
<reference evidence="2 3" key="1">
    <citation type="submission" date="2023-10" db="EMBL/GenBank/DDBJ databases">
        <authorList>
            <person name="Botero Cardona J."/>
        </authorList>
    </citation>
    <scope>NUCLEOTIDE SEQUENCE [LARGE SCALE GENOMIC DNA]</scope>
    <source>
        <strain evidence="2 3">R-82641</strain>
    </source>
</reference>
<sequence length="56" mass="6134">MIIALLIIVIALFLIELMVDAIALTLVIVWLFFGLKAALIVLAVMLIVGWLCHAKS</sequence>
<dbReference type="RefSeq" id="WP_248660711.1">
    <property type="nucleotide sequence ID" value="NZ_CAUZLY010000004.1"/>
</dbReference>
<dbReference type="EMBL" id="CAUZLY010000004">
    <property type="protein sequence ID" value="CAK1235254.1"/>
    <property type="molecule type" value="Genomic_DNA"/>
</dbReference>
<feature type="transmembrane region" description="Helical" evidence="1">
    <location>
        <begin position="31"/>
        <end position="52"/>
    </location>
</feature>
<evidence type="ECO:0000313" key="2">
    <source>
        <dbReference type="EMBL" id="CAK1235254.1"/>
    </source>
</evidence>
<name>A0ABM9MRQ3_9LACO</name>
<comment type="caution">
    <text evidence="2">The sequence shown here is derived from an EMBL/GenBank/DDBJ whole genome shotgun (WGS) entry which is preliminary data.</text>
</comment>